<accession>A0A9P6CQS9</accession>
<sequence>MHSPSGLPRDCLAGMRVLLQLILCTLRRSSVLFSFLEKCYMPKGVVERETNVDIVPLYNDTTLWSGHGSSFIKNLLNLQLSQVLYFTV</sequence>
<protein>
    <submittedName>
        <fullName evidence="1">Uncharacterized protein</fullName>
    </submittedName>
</protein>
<gene>
    <name evidence="1" type="ORF">BDZ94DRAFT_375244</name>
</gene>
<evidence type="ECO:0000313" key="2">
    <source>
        <dbReference type="Proteomes" id="UP000807353"/>
    </source>
</evidence>
<dbReference type="Proteomes" id="UP000807353">
    <property type="component" value="Unassembled WGS sequence"/>
</dbReference>
<keyword evidence="2" id="KW-1185">Reference proteome</keyword>
<reference evidence="1" key="1">
    <citation type="submission" date="2020-11" db="EMBL/GenBank/DDBJ databases">
        <authorList>
            <consortium name="DOE Joint Genome Institute"/>
            <person name="Ahrendt S."/>
            <person name="Riley R."/>
            <person name="Andreopoulos W."/>
            <person name="Labutti K."/>
            <person name="Pangilinan J."/>
            <person name="Ruiz-Duenas F.J."/>
            <person name="Barrasa J.M."/>
            <person name="Sanchez-Garcia M."/>
            <person name="Camarero S."/>
            <person name="Miyauchi S."/>
            <person name="Serrano A."/>
            <person name="Linde D."/>
            <person name="Babiker R."/>
            <person name="Drula E."/>
            <person name="Ayuso-Fernandez I."/>
            <person name="Pacheco R."/>
            <person name="Padilla G."/>
            <person name="Ferreira P."/>
            <person name="Barriuso J."/>
            <person name="Kellner H."/>
            <person name="Castanera R."/>
            <person name="Alfaro M."/>
            <person name="Ramirez L."/>
            <person name="Pisabarro A.G."/>
            <person name="Kuo A."/>
            <person name="Tritt A."/>
            <person name="Lipzen A."/>
            <person name="He G."/>
            <person name="Yan M."/>
            <person name="Ng V."/>
            <person name="Cullen D."/>
            <person name="Martin F."/>
            <person name="Rosso M.-N."/>
            <person name="Henrissat B."/>
            <person name="Hibbett D."/>
            <person name="Martinez A.T."/>
            <person name="Grigoriev I.V."/>
        </authorList>
    </citation>
    <scope>NUCLEOTIDE SEQUENCE</scope>
    <source>
        <strain evidence="1">CBS 247.69</strain>
    </source>
</reference>
<comment type="caution">
    <text evidence="1">The sequence shown here is derived from an EMBL/GenBank/DDBJ whole genome shotgun (WGS) entry which is preliminary data.</text>
</comment>
<proteinExistence type="predicted"/>
<evidence type="ECO:0000313" key="1">
    <source>
        <dbReference type="EMBL" id="KAF9469329.1"/>
    </source>
</evidence>
<dbReference type="AlphaFoldDB" id="A0A9P6CQS9"/>
<organism evidence="1 2">
    <name type="scientific">Collybia nuda</name>
    <dbReference type="NCBI Taxonomy" id="64659"/>
    <lineage>
        <taxon>Eukaryota</taxon>
        <taxon>Fungi</taxon>
        <taxon>Dikarya</taxon>
        <taxon>Basidiomycota</taxon>
        <taxon>Agaricomycotina</taxon>
        <taxon>Agaricomycetes</taxon>
        <taxon>Agaricomycetidae</taxon>
        <taxon>Agaricales</taxon>
        <taxon>Tricholomatineae</taxon>
        <taxon>Clitocybaceae</taxon>
        <taxon>Collybia</taxon>
    </lineage>
</organism>
<dbReference type="EMBL" id="MU150230">
    <property type="protein sequence ID" value="KAF9469329.1"/>
    <property type="molecule type" value="Genomic_DNA"/>
</dbReference>
<name>A0A9P6CQS9_9AGAR</name>